<dbReference type="Gene3D" id="2.130.10.10">
    <property type="entry name" value="YVTN repeat-like/Quinoprotein amine dehydrogenase"/>
    <property type="match status" value="1"/>
</dbReference>
<dbReference type="EMBL" id="LT635757">
    <property type="protein sequence ID" value="SGZ50536.1"/>
    <property type="molecule type" value="Genomic_DNA"/>
</dbReference>
<dbReference type="SMART" id="SM00320">
    <property type="entry name" value="WD40"/>
    <property type="match status" value="5"/>
</dbReference>
<evidence type="ECO:0000256" key="10">
    <source>
        <dbReference type="ARBA" id="ARBA00022892"/>
    </source>
</evidence>
<feature type="compositionally biased region" description="Pro residues" evidence="15">
    <location>
        <begin position="1197"/>
        <end position="1261"/>
    </location>
</feature>
<keyword evidence="11" id="KW-0653">Protein transport</keyword>
<feature type="compositionally biased region" description="Low complexity" evidence="15">
    <location>
        <begin position="1065"/>
        <end position="1080"/>
    </location>
</feature>
<dbReference type="PROSITE" id="PS50294">
    <property type="entry name" value="WD_REPEATS_REGION"/>
    <property type="match status" value="1"/>
</dbReference>
<protein>
    <recommendedName>
        <fullName evidence="5">Protein transport protein SEC31</fullName>
    </recommendedName>
    <alternativeName>
        <fullName evidence="4">Protein transport protein sec31</fullName>
    </alternativeName>
</protein>
<comment type="function">
    <text evidence="13">Component of the coat protein complex II (COPII) which promotes the formation of transport vesicles from the endoplasmic reticulum (ER). The coat has two main functions, the physical deformation of the endoplasmic reticulum membrane into vesicles and the selection of cargo molecules.</text>
</comment>
<dbReference type="PROSITE" id="PS00678">
    <property type="entry name" value="WD_REPEATS_1"/>
    <property type="match status" value="1"/>
</dbReference>
<feature type="compositionally biased region" description="Polar residues" evidence="15">
    <location>
        <begin position="1030"/>
        <end position="1050"/>
    </location>
</feature>
<dbReference type="Gene3D" id="1.25.40.1030">
    <property type="match status" value="1"/>
</dbReference>
<feature type="compositionally biased region" description="Low complexity" evidence="15">
    <location>
        <begin position="1090"/>
        <end position="1100"/>
    </location>
</feature>
<name>A0A1L0D3J6_9ASCO</name>
<evidence type="ECO:0000256" key="4">
    <source>
        <dbReference type="ARBA" id="ARBA00013507"/>
    </source>
</evidence>
<evidence type="ECO:0000256" key="6">
    <source>
        <dbReference type="ARBA" id="ARBA00022448"/>
    </source>
</evidence>
<reference evidence="16 17" key="1">
    <citation type="submission" date="2016-10" db="EMBL/GenBank/DDBJ databases">
        <authorList>
            <person name="de Groot N.N."/>
        </authorList>
    </citation>
    <scope>NUCLEOTIDE SEQUENCE [LARGE SCALE GENOMIC DNA]</scope>
    <source>
        <strain evidence="16 17">CBS 141442</strain>
    </source>
</reference>
<dbReference type="PROSITE" id="PS00664">
    <property type="entry name" value="VINCULIN_2"/>
    <property type="match status" value="1"/>
</dbReference>
<keyword evidence="7 14" id="KW-0853">WD repeat</keyword>
<evidence type="ECO:0000256" key="2">
    <source>
        <dbReference type="ARBA" id="ARBA00004397"/>
    </source>
</evidence>
<dbReference type="InterPro" id="IPR019775">
    <property type="entry name" value="WD40_repeat_CS"/>
</dbReference>
<feature type="region of interest" description="Disordered" evidence="15">
    <location>
        <begin position="991"/>
        <end position="1307"/>
    </location>
</feature>
<proteinExistence type="inferred from homology"/>
<dbReference type="GO" id="GO:0070971">
    <property type="term" value="C:endoplasmic reticulum exit site"/>
    <property type="evidence" value="ECO:0007669"/>
    <property type="project" value="TreeGrafter"/>
</dbReference>
<dbReference type="InterPro" id="IPR000633">
    <property type="entry name" value="Vinculin_CS"/>
</dbReference>
<evidence type="ECO:0000256" key="8">
    <source>
        <dbReference type="ARBA" id="ARBA00022737"/>
    </source>
</evidence>
<dbReference type="OrthoDB" id="542917at2759"/>
<dbReference type="Proteomes" id="UP000182334">
    <property type="component" value="Chromosome II"/>
</dbReference>
<organism evidence="16 17">
    <name type="scientific">Sungouiella intermedia</name>
    <dbReference type="NCBI Taxonomy" id="45354"/>
    <lineage>
        <taxon>Eukaryota</taxon>
        <taxon>Fungi</taxon>
        <taxon>Dikarya</taxon>
        <taxon>Ascomycota</taxon>
        <taxon>Saccharomycotina</taxon>
        <taxon>Pichiomycetes</taxon>
        <taxon>Metschnikowiaceae</taxon>
        <taxon>Sungouiella</taxon>
    </lineage>
</organism>
<keyword evidence="12" id="KW-0472">Membrane</keyword>
<sequence length="1432" mass="152025">MKIKEIIGTSTFAWSSDVIPLLAVGSAAGAIDLNFSALSLLELWDPFGPNSNSAIFSANLDDKFCALAWLRPFGNYRRGVLVGAIETGELKFWDADVLVSTKSLSKATIHTSTKHSGAVKCLLFNPHLPHVLATGGKNGEIYIWDIRTFADPFAPGRAMTPMDEILCVSWNNAVSHILATTSNGGYTSIWDLKSKREVLHLSYNGDLGRADFSCVSWHPLQLTKLATASQSDGCPLIMTWDLRNASEPEKILQGHQKGILSIDWCLQDPEFLISSGKDNSTILWNPISGIKLGEYPVAANWTFLTKFAPKAPDVIATASFDGKIVIQTLQDTSPPLSEQVKASDEKDFWSNIATTENHRAEFDVQQAPLWLKNPSGVSFGFGSKIVVFKSENGKSSVSISKVATDNLSNAFADELCSAAQSNNYTEIINAKIKEEGENSDWELLHKLAEHGKSHLFQNIVEGSEVQTSEDSNGTEQKDDTLEDNEDATDGAFFQNLAHDFKNQKNLSRDAVYVPSGEFKILDTNQSATEAALTRSILSNKIEDAVTVCLEEGKLMEALVLSLDLSASVKEKVKNHYFKNHNDVLSRLIYSASSGDVLDIVSNADIANWKEIASSISAYSKDELDFNSKIEELGDRILASDSGDKESRDNALLCYLAGGALDKVCAIWLKEMAHLEKSLLHGQDAVASPFDARWSALGNFVEKLAAYRSISHINEPLSGPSIEPVCKAVFEFSSMTATGGHFELANHFLNILPEDFAGLKAEKLRIATALGLNTNKEPAKANNYGRKKSIYAANGLNTNRYQNPRASISHAVPALRNPLIHALPLDIPRASVSHPVSGLRNALIHALSPEIPRMTPAAPTKRPSYSAAVPTNPYMPSGAAASGAGVAPANPYSMGASVSDPISNPNIALGNPQQPAMPVGPTGSVRPPSTPTIAAPFTPLAPQYSVPARPASAMAVSNAPPPKPSYKVETDGWNDLPDTFKTLKPARRAAAATPGVALSSPVVASTPTHAPAKKPVVSSPVIPPPPKNVSRLPSKTSVTMAPLQSRNTLASNKYAPPPGSSPVQPPNGGSSLHNHSNLSGNIASAPPKNPYAPSAAPAGPSKVTYAPPPSNTFAPAKSANISPTGGHLPNPYAPSAPVNPPVRPSSRQLGSPIARPPSRQFVQPSPPKPPTSSSRHAQPSGQIAPPPMRAASSQVPSPHLPGPPVSAPPVSAPPVSAPPVSAPPARAPPSSAPPVSAPPVSAPPVSVPPVSAPPANTPPVSAPPTSRTVSGAPPKLSAPPTHGGPRSQMTPPPPRSARTGRTASISSVTLTLTTTYPVGGGDRSQIPEGSKPIFTTFTKYLEEIKPAAPPKYTKHVADMEKRLNILFDHLNKQDLLTEGAVELLRDVASKLENKNYTGAASSNDAILAQHANEVGAWHTGVKRLITMAEAFDS</sequence>
<dbReference type="PROSITE" id="PS50082">
    <property type="entry name" value="WD_REPEATS_2"/>
    <property type="match status" value="2"/>
</dbReference>
<feature type="region of interest" description="Disordered" evidence="15">
    <location>
        <begin position="902"/>
        <end position="934"/>
    </location>
</feature>
<evidence type="ECO:0000256" key="9">
    <source>
        <dbReference type="ARBA" id="ARBA00022824"/>
    </source>
</evidence>
<feature type="repeat" description="WD" evidence="14">
    <location>
        <begin position="112"/>
        <end position="148"/>
    </location>
</feature>
<comment type="similarity">
    <text evidence="3">Belongs to the WD repeat SEC31 family.</text>
</comment>
<feature type="compositionally biased region" description="Polar residues" evidence="15">
    <location>
        <begin position="1298"/>
        <end position="1307"/>
    </location>
</feature>
<dbReference type="GO" id="GO:0005198">
    <property type="term" value="F:structural molecule activity"/>
    <property type="evidence" value="ECO:0007669"/>
    <property type="project" value="InterPro"/>
</dbReference>
<evidence type="ECO:0000256" key="13">
    <source>
        <dbReference type="ARBA" id="ARBA00025471"/>
    </source>
</evidence>
<keyword evidence="9" id="KW-0256">Endoplasmic reticulum</keyword>
<dbReference type="GO" id="GO:0015629">
    <property type="term" value="C:actin cytoskeleton"/>
    <property type="evidence" value="ECO:0007669"/>
    <property type="project" value="InterPro"/>
</dbReference>
<dbReference type="GO" id="GO:0007029">
    <property type="term" value="P:endoplasmic reticulum organization"/>
    <property type="evidence" value="ECO:0007669"/>
    <property type="project" value="TreeGrafter"/>
</dbReference>
<evidence type="ECO:0000256" key="3">
    <source>
        <dbReference type="ARBA" id="ARBA00009358"/>
    </source>
</evidence>
<feature type="region of interest" description="Disordered" evidence="15">
    <location>
        <begin position="463"/>
        <end position="485"/>
    </location>
</feature>
<dbReference type="GO" id="GO:0090110">
    <property type="term" value="P:COPII-coated vesicle cargo loading"/>
    <property type="evidence" value="ECO:0007669"/>
    <property type="project" value="TreeGrafter"/>
</dbReference>
<dbReference type="InterPro" id="IPR015943">
    <property type="entry name" value="WD40/YVTN_repeat-like_dom_sf"/>
</dbReference>
<feature type="repeat" description="WD" evidence="14">
    <location>
        <begin position="252"/>
        <end position="285"/>
    </location>
</feature>
<evidence type="ECO:0000256" key="12">
    <source>
        <dbReference type="ARBA" id="ARBA00023136"/>
    </source>
</evidence>
<evidence type="ECO:0000256" key="11">
    <source>
        <dbReference type="ARBA" id="ARBA00022927"/>
    </source>
</evidence>
<dbReference type="Gene3D" id="1.20.940.10">
    <property type="entry name" value="Functional domain of the splicing factor Prp18"/>
    <property type="match status" value="1"/>
</dbReference>
<evidence type="ECO:0000313" key="17">
    <source>
        <dbReference type="Proteomes" id="UP000182334"/>
    </source>
</evidence>
<evidence type="ECO:0000256" key="7">
    <source>
        <dbReference type="ARBA" id="ARBA00022574"/>
    </source>
</evidence>
<dbReference type="GO" id="GO:0015031">
    <property type="term" value="P:protein transport"/>
    <property type="evidence" value="ECO:0007669"/>
    <property type="project" value="UniProtKB-KW"/>
</dbReference>
<keyword evidence="6" id="KW-0813">Transport</keyword>
<dbReference type="Pfam" id="PF00400">
    <property type="entry name" value="WD40"/>
    <property type="match status" value="2"/>
</dbReference>
<keyword evidence="17" id="KW-1185">Reference proteome</keyword>
<evidence type="ECO:0000256" key="14">
    <source>
        <dbReference type="PROSITE-ProRule" id="PRU00221"/>
    </source>
</evidence>
<dbReference type="InterPro" id="IPR036322">
    <property type="entry name" value="WD40_repeat_dom_sf"/>
</dbReference>
<keyword evidence="8" id="KW-0677">Repeat</keyword>
<accession>A0A1L0D3J6</accession>
<comment type="subcellular location">
    <subcellularLocation>
        <location evidence="1">Cytoplasmic vesicle</location>
        <location evidence="1">COPII-coated vesicle membrane</location>
        <topology evidence="1">Peripheral membrane protein</topology>
        <orientation evidence="1">Cytoplasmic side</orientation>
    </subcellularLocation>
    <subcellularLocation>
        <location evidence="2">Endoplasmic reticulum membrane</location>
        <topology evidence="2">Peripheral membrane protein</topology>
        <orientation evidence="2">Cytoplasmic side</orientation>
    </subcellularLocation>
</comment>
<dbReference type="GO" id="GO:0030127">
    <property type="term" value="C:COPII vesicle coat"/>
    <property type="evidence" value="ECO:0007669"/>
    <property type="project" value="TreeGrafter"/>
</dbReference>
<feature type="compositionally biased region" description="Pro residues" evidence="15">
    <location>
        <begin position="1130"/>
        <end position="1142"/>
    </location>
</feature>
<feature type="compositionally biased region" description="Polar residues" evidence="15">
    <location>
        <begin position="464"/>
        <end position="474"/>
    </location>
</feature>
<feature type="compositionally biased region" description="Polar residues" evidence="15">
    <location>
        <begin position="902"/>
        <end position="913"/>
    </location>
</feature>
<evidence type="ECO:0000313" key="16">
    <source>
        <dbReference type="EMBL" id="SGZ50536.1"/>
    </source>
</evidence>
<dbReference type="InterPro" id="IPR040251">
    <property type="entry name" value="SEC31-like"/>
</dbReference>
<dbReference type="SUPFAM" id="SSF50978">
    <property type="entry name" value="WD40 repeat-like"/>
    <property type="match status" value="1"/>
</dbReference>
<dbReference type="PANTHER" id="PTHR13923">
    <property type="entry name" value="SEC31-RELATED PROTEIN"/>
    <property type="match status" value="1"/>
</dbReference>
<dbReference type="GO" id="GO:0007155">
    <property type="term" value="P:cell adhesion"/>
    <property type="evidence" value="ECO:0007669"/>
    <property type="project" value="InterPro"/>
</dbReference>
<dbReference type="GO" id="GO:0005789">
    <property type="term" value="C:endoplasmic reticulum membrane"/>
    <property type="evidence" value="ECO:0007669"/>
    <property type="project" value="UniProtKB-SubCell"/>
</dbReference>
<feature type="compositionally biased region" description="Pro residues" evidence="15">
    <location>
        <begin position="1054"/>
        <end position="1064"/>
    </location>
</feature>
<gene>
    <name evidence="16" type="ORF">SAMEA4029010_CIC11G00000000576</name>
</gene>
<keyword evidence="10" id="KW-0931">ER-Golgi transport</keyword>
<dbReference type="InterPro" id="IPR001680">
    <property type="entry name" value="WD40_rpt"/>
</dbReference>
<evidence type="ECO:0000256" key="1">
    <source>
        <dbReference type="ARBA" id="ARBA00004299"/>
    </source>
</evidence>
<dbReference type="PANTHER" id="PTHR13923:SF11">
    <property type="entry name" value="SECRETORY 31, ISOFORM D"/>
    <property type="match status" value="1"/>
</dbReference>
<evidence type="ECO:0000256" key="5">
    <source>
        <dbReference type="ARBA" id="ARBA00021236"/>
    </source>
</evidence>
<dbReference type="STRING" id="45354.A0A1L0D3J6"/>
<evidence type="ECO:0000256" key="15">
    <source>
        <dbReference type="SAM" id="MobiDB-lite"/>
    </source>
</evidence>